<evidence type="ECO:0000313" key="2">
    <source>
        <dbReference type="EMBL" id="MDT0443369.1"/>
    </source>
</evidence>
<protein>
    <recommendedName>
        <fullName evidence="4">Secreted protein</fullName>
    </recommendedName>
</protein>
<evidence type="ECO:0008006" key="4">
    <source>
        <dbReference type="Google" id="ProtNLM"/>
    </source>
</evidence>
<feature type="chain" id="PRO_5045963012" description="Secreted protein" evidence="1">
    <location>
        <begin position="28"/>
        <end position="114"/>
    </location>
</feature>
<gene>
    <name evidence="2" type="ORF">RM779_12280</name>
</gene>
<feature type="signal peptide" evidence="1">
    <location>
        <begin position="1"/>
        <end position="27"/>
    </location>
</feature>
<organism evidence="2 3">
    <name type="scientific">Streptomyces johnsoniae</name>
    <dbReference type="NCBI Taxonomy" id="3075532"/>
    <lineage>
        <taxon>Bacteria</taxon>
        <taxon>Bacillati</taxon>
        <taxon>Actinomycetota</taxon>
        <taxon>Actinomycetes</taxon>
        <taxon>Kitasatosporales</taxon>
        <taxon>Streptomycetaceae</taxon>
        <taxon>Streptomyces</taxon>
    </lineage>
</organism>
<evidence type="ECO:0000256" key="1">
    <source>
        <dbReference type="SAM" id="SignalP"/>
    </source>
</evidence>
<sequence length="114" mass="10950">MTQLSRALGLAGVSAGAVLASAGSAAASPVPQIVPIVVGSTEAALDPALDLQLDPLAGTGSDPLANGVRTQVADFPALGTDVVTGPLTRGASARELPGEVIGGLLGGLPVTFPA</sequence>
<reference evidence="3" key="1">
    <citation type="submission" date="2023-07" db="EMBL/GenBank/DDBJ databases">
        <title>30 novel species of actinomycetes from the DSMZ collection.</title>
        <authorList>
            <person name="Nouioui I."/>
        </authorList>
    </citation>
    <scope>NUCLEOTIDE SEQUENCE [LARGE SCALE GENOMIC DNA]</scope>
    <source>
        <strain evidence="3">DSM 41886</strain>
    </source>
</reference>
<comment type="caution">
    <text evidence="2">The sequence shown here is derived from an EMBL/GenBank/DDBJ whole genome shotgun (WGS) entry which is preliminary data.</text>
</comment>
<keyword evidence="3" id="KW-1185">Reference proteome</keyword>
<keyword evidence="1" id="KW-0732">Signal</keyword>
<name>A0ABU2S694_9ACTN</name>
<evidence type="ECO:0000313" key="3">
    <source>
        <dbReference type="Proteomes" id="UP001183615"/>
    </source>
</evidence>
<accession>A0ABU2S694</accession>
<proteinExistence type="predicted"/>
<dbReference type="RefSeq" id="WP_311617734.1">
    <property type="nucleotide sequence ID" value="NZ_JAVREV010000006.1"/>
</dbReference>
<dbReference type="EMBL" id="JAVREV010000006">
    <property type="protein sequence ID" value="MDT0443369.1"/>
    <property type="molecule type" value="Genomic_DNA"/>
</dbReference>
<dbReference type="Proteomes" id="UP001183615">
    <property type="component" value="Unassembled WGS sequence"/>
</dbReference>